<evidence type="ECO:0000256" key="4">
    <source>
        <dbReference type="ARBA" id="ARBA00022842"/>
    </source>
</evidence>
<dbReference type="Gene3D" id="1.10.600.10">
    <property type="entry name" value="Farnesyl Diphosphate Synthase"/>
    <property type="match status" value="1"/>
</dbReference>
<name>A0AAW1UFS3_9CUCU</name>
<dbReference type="InterPro" id="IPR000092">
    <property type="entry name" value="Polyprenyl_synt"/>
</dbReference>
<dbReference type="InterPro" id="IPR033749">
    <property type="entry name" value="Polyprenyl_synt_CS"/>
</dbReference>
<organism evidence="8 9">
    <name type="scientific">Henosepilachna vigintioctopunctata</name>
    <dbReference type="NCBI Taxonomy" id="420089"/>
    <lineage>
        <taxon>Eukaryota</taxon>
        <taxon>Metazoa</taxon>
        <taxon>Ecdysozoa</taxon>
        <taxon>Arthropoda</taxon>
        <taxon>Hexapoda</taxon>
        <taxon>Insecta</taxon>
        <taxon>Pterygota</taxon>
        <taxon>Neoptera</taxon>
        <taxon>Endopterygota</taxon>
        <taxon>Coleoptera</taxon>
        <taxon>Polyphaga</taxon>
        <taxon>Cucujiformia</taxon>
        <taxon>Coccinelloidea</taxon>
        <taxon>Coccinellidae</taxon>
        <taxon>Epilachninae</taxon>
        <taxon>Epilachnini</taxon>
        <taxon>Henosepilachna</taxon>
    </lineage>
</organism>
<comment type="cofactor">
    <cofactor evidence="1">
        <name>Mg(2+)</name>
        <dbReference type="ChEBI" id="CHEBI:18420"/>
    </cofactor>
</comment>
<dbReference type="GO" id="GO:0046872">
    <property type="term" value="F:metal ion binding"/>
    <property type="evidence" value="ECO:0007669"/>
    <property type="project" value="UniProtKB-KW"/>
</dbReference>
<dbReference type="InterPro" id="IPR008949">
    <property type="entry name" value="Isoprenoid_synthase_dom_sf"/>
</dbReference>
<dbReference type="SUPFAM" id="SSF48576">
    <property type="entry name" value="Terpenoid synthases"/>
    <property type="match status" value="1"/>
</dbReference>
<keyword evidence="2 7" id="KW-0808">Transferase</keyword>
<dbReference type="GO" id="GO:0042811">
    <property type="term" value="P:pheromone biosynthetic process"/>
    <property type="evidence" value="ECO:0007669"/>
    <property type="project" value="UniProtKB-ARBA"/>
</dbReference>
<keyword evidence="9" id="KW-1185">Reference proteome</keyword>
<sequence>MVRKLTSVCKFLSFPVMMIRSIRSFSKSKISNKNSFGIISKEDASKFLAFFPKIVNDVVDQNLMSSIPEVKKRMKRLLNFNLTHGSHVAPHLFLNCYKFLENYNGTFDAHKMNVAFKMAWCMEMMSGMLLIIDDILDQADERRGEKTWYKLEGPQALCDAFLLRSGSLLLLEKYFSHKENYDQIRSTIVRSELNAAIGETFQFELKDIESFTIENFRKISEYKTTAMGFYAPVKLACLLSNLNINLDDSNSYSVLNELGIMYQMLNDFEDCFKENSPGNDIKNNICTILIAMALEKGSVEQRKTLLNCYGNHDARKVDIVKSIYQELELENEYEKYRKKVELSFAEYYQK</sequence>
<dbReference type="GO" id="GO:0004337">
    <property type="term" value="F:(2E,6E)-farnesyl diphosphate synthase activity"/>
    <property type="evidence" value="ECO:0007669"/>
    <property type="project" value="TreeGrafter"/>
</dbReference>
<dbReference type="Proteomes" id="UP001431783">
    <property type="component" value="Unassembled WGS sequence"/>
</dbReference>
<keyword evidence="3" id="KW-0479">Metal-binding</keyword>
<dbReference type="GO" id="GO:0005737">
    <property type="term" value="C:cytoplasm"/>
    <property type="evidence" value="ECO:0007669"/>
    <property type="project" value="TreeGrafter"/>
</dbReference>
<dbReference type="PANTHER" id="PTHR11525">
    <property type="entry name" value="FARNESYL-PYROPHOSPHATE SYNTHETASE"/>
    <property type="match status" value="1"/>
</dbReference>
<dbReference type="EMBL" id="JARQZJ010000063">
    <property type="protein sequence ID" value="KAK9880018.1"/>
    <property type="molecule type" value="Genomic_DNA"/>
</dbReference>
<accession>A0AAW1UFS3</accession>
<keyword evidence="4" id="KW-0460">Magnesium</keyword>
<evidence type="ECO:0000256" key="7">
    <source>
        <dbReference type="RuleBase" id="RU004466"/>
    </source>
</evidence>
<evidence type="ECO:0000256" key="5">
    <source>
        <dbReference type="ARBA" id="ARBA00033740"/>
    </source>
</evidence>
<evidence type="ECO:0000256" key="1">
    <source>
        <dbReference type="ARBA" id="ARBA00001946"/>
    </source>
</evidence>
<evidence type="ECO:0000256" key="6">
    <source>
        <dbReference type="ARBA" id="ARBA00034546"/>
    </source>
</evidence>
<dbReference type="PANTHER" id="PTHR11525:SF0">
    <property type="entry name" value="FARNESYL PYROPHOSPHATE SYNTHASE"/>
    <property type="match status" value="1"/>
</dbReference>
<comment type="pathway">
    <text evidence="5">Pheromone biosynthesis.</text>
</comment>
<protein>
    <recommendedName>
        <fullName evidence="6">Farnesyl pyrophosphate synthase</fullName>
    </recommendedName>
</protein>
<dbReference type="AlphaFoldDB" id="A0AAW1UFS3"/>
<dbReference type="GO" id="GO:0045337">
    <property type="term" value="P:farnesyl diphosphate biosynthetic process"/>
    <property type="evidence" value="ECO:0007669"/>
    <property type="project" value="TreeGrafter"/>
</dbReference>
<comment type="similarity">
    <text evidence="7">Belongs to the FPP/GGPP synthase family.</text>
</comment>
<dbReference type="InterPro" id="IPR039702">
    <property type="entry name" value="FPS1-like"/>
</dbReference>
<evidence type="ECO:0000256" key="2">
    <source>
        <dbReference type="ARBA" id="ARBA00022679"/>
    </source>
</evidence>
<comment type="caution">
    <text evidence="8">The sequence shown here is derived from an EMBL/GenBank/DDBJ whole genome shotgun (WGS) entry which is preliminary data.</text>
</comment>
<reference evidence="8 9" key="1">
    <citation type="submission" date="2023-03" db="EMBL/GenBank/DDBJ databases">
        <title>Genome insight into feeding habits of ladybird beetles.</title>
        <authorList>
            <person name="Li H.-S."/>
            <person name="Huang Y.-H."/>
            <person name="Pang H."/>
        </authorList>
    </citation>
    <scope>NUCLEOTIDE SEQUENCE [LARGE SCALE GENOMIC DNA]</scope>
    <source>
        <strain evidence="8">SYSU_2023b</strain>
        <tissue evidence="8">Whole body</tissue>
    </source>
</reference>
<dbReference type="Pfam" id="PF00348">
    <property type="entry name" value="polyprenyl_synt"/>
    <property type="match status" value="1"/>
</dbReference>
<proteinExistence type="inferred from homology"/>
<evidence type="ECO:0000313" key="9">
    <source>
        <dbReference type="Proteomes" id="UP001431783"/>
    </source>
</evidence>
<evidence type="ECO:0000313" key="8">
    <source>
        <dbReference type="EMBL" id="KAK9880018.1"/>
    </source>
</evidence>
<dbReference type="PROSITE" id="PS00723">
    <property type="entry name" value="POLYPRENYL_SYNTHASE_1"/>
    <property type="match status" value="1"/>
</dbReference>
<dbReference type="GO" id="GO:0004161">
    <property type="term" value="F:dimethylallyltranstransferase activity"/>
    <property type="evidence" value="ECO:0007669"/>
    <property type="project" value="TreeGrafter"/>
</dbReference>
<evidence type="ECO:0000256" key="3">
    <source>
        <dbReference type="ARBA" id="ARBA00022723"/>
    </source>
</evidence>
<gene>
    <name evidence="8" type="ORF">WA026_008533</name>
</gene>